<accession>A0A8T1WJY7</accession>
<protein>
    <submittedName>
        <fullName evidence="1">Uncharacterized protein</fullName>
    </submittedName>
</protein>
<dbReference type="EMBL" id="JAGDFM010000012">
    <property type="protein sequence ID" value="KAG7392243.1"/>
    <property type="molecule type" value="Genomic_DNA"/>
</dbReference>
<dbReference type="OrthoDB" id="89797at2759"/>
<organism evidence="1 2">
    <name type="scientific">Phytophthora pseudosyringae</name>
    <dbReference type="NCBI Taxonomy" id="221518"/>
    <lineage>
        <taxon>Eukaryota</taxon>
        <taxon>Sar</taxon>
        <taxon>Stramenopiles</taxon>
        <taxon>Oomycota</taxon>
        <taxon>Peronosporomycetes</taxon>
        <taxon>Peronosporales</taxon>
        <taxon>Peronosporaceae</taxon>
        <taxon>Phytophthora</taxon>
    </lineage>
</organism>
<name>A0A8T1WJY7_9STRA</name>
<evidence type="ECO:0000313" key="2">
    <source>
        <dbReference type="Proteomes" id="UP000694044"/>
    </source>
</evidence>
<proteinExistence type="predicted"/>
<comment type="caution">
    <text evidence="1">The sequence shown here is derived from an EMBL/GenBank/DDBJ whole genome shotgun (WGS) entry which is preliminary data.</text>
</comment>
<gene>
    <name evidence="1" type="ORF">PHYPSEUDO_001347</name>
</gene>
<sequence length="112" mass="12438">MPNITCVRMFRVTVDYETYSIEQDGMPEGIQAAYQTAIQTRWDFMDLGDIGIAFLRDPLTHFLFGPENEDGNGELNSQACDFAEMTGMLDDLGATRAKLNTQLCAFASGKRG</sequence>
<dbReference type="AlphaFoldDB" id="A0A8T1WJY7"/>
<evidence type="ECO:0000313" key="1">
    <source>
        <dbReference type="EMBL" id="KAG7392243.1"/>
    </source>
</evidence>
<reference evidence="1" key="1">
    <citation type="submission" date="2021-02" db="EMBL/GenBank/DDBJ databases">
        <authorList>
            <person name="Palmer J.M."/>
        </authorList>
    </citation>
    <scope>NUCLEOTIDE SEQUENCE</scope>
    <source>
        <strain evidence="1">SCRP734</strain>
    </source>
</reference>
<dbReference type="Proteomes" id="UP000694044">
    <property type="component" value="Unassembled WGS sequence"/>
</dbReference>
<keyword evidence="2" id="KW-1185">Reference proteome</keyword>